<feature type="domain" description="DUF4132" evidence="1">
    <location>
        <begin position="839"/>
        <end position="1025"/>
    </location>
</feature>
<evidence type="ECO:0000313" key="2">
    <source>
        <dbReference type="EMBL" id="MQM28643.1"/>
    </source>
</evidence>
<organism evidence="2 3">
    <name type="scientific">Glycomyces albidus</name>
    <dbReference type="NCBI Taxonomy" id="2656774"/>
    <lineage>
        <taxon>Bacteria</taxon>
        <taxon>Bacillati</taxon>
        <taxon>Actinomycetota</taxon>
        <taxon>Actinomycetes</taxon>
        <taxon>Glycomycetales</taxon>
        <taxon>Glycomycetaceae</taxon>
        <taxon>Glycomyces</taxon>
    </lineage>
</organism>
<comment type="caution">
    <text evidence="2">The sequence shown here is derived from an EMBL/GenBank/DDBJ whole genome shotgun (WGS) entry which is preliminary data.</text>
</comment>
<evidence type="ECO:0000313" key="3">
    <source>
        <dbReference type="Proteomes" id="UP000477750"/>
    </source>
</evidence>
<accession>A0A6L5GGY0</accession>
<keyword evidence="3" id="KW-1185">Reference proteome</keyword>
<dbReference type="AlphaFoldDB" id="A0A6L5GGY0"/>
<protein>
    <submittedName>
        <fullName evidence="2">DUF4132 domain-containing protein</fullName>
    </submittedName>
</protein>
<gene>
    <name evidence="2" type="ORF">GFD30_24235</name>
</gene>
<dbReference type="EMBL" id="WIAO01000051">
    <property type="protein sequence ID" value="MQM28643.1"/>
    <property type="molecule type" value="Genomic_DNA"/>
</dbReference>
<evidence type="ECO:0000259" key="1">
    <source>
        <dbReference type="Pfam" id="PF13569"/>
    </source>
</evidence>
<dbReference type="RefSeq" id="WP_153027737.1">
    <property type="nucleotide sequence ID" value="NZ_WIAO01000051.1"/>
</dbReference>
<dbReference type="InterPro" id="IPR025406">
    <property type="entry name" value="DUF4132"/>
</dbReference>
<proteinExistence type="predicted"/>
<sequence length="1115" mass="121413">MTEPVAPQEDQLQLPAAWSARLLSRRGRRTGKPIELDPEAGTRLSRKVQGRAPKIRLALERPENAEYVDAAAAFIDGEPDPRGAAVVAALMCDEYVRHGSSWLRPELDAWTALHGLPFAVAAAVERLAFHHETSGSGNGYDNRVIVPNHFDYMSMHIHEYDQGGIAAVRSLTADLADDAYAEVVAAVAAVRDTPMKRINAAVLLPDETAWVDEAMPEYAQLRSYGWTDPVIVQSLSTAAQFEASGIGMLADYYVDARSLAGMLDAIGAAALPVLTAAADTPDAYSSETRKLIYKAIAAVPADQATDYLVTHLGRPHAFEPAADAAARFPMRTLRTVLKHAATATGDARFRLVALAAAVPEAHRARLTEAERTALDDLLAEHGRAPEAAPADLPPLLVRPPWTVKRAKAKPVVIDGLVPPADVELRWADGEREEWGAQTDPYAYDDEYYWKELQDPNAHIPPDDWRVVAFLAYGDPDQAERFLDGWLARGYVGYETTVLRIMARYGERVIDCALASAAKDPNFQHLPGPVLSLAAARLAAERLDRLKSARASAARWFERHGLDTVPYLVPDALGADKQRRRYAETALLHLALRLGADAVAARAEPYGPEAAAAIADLLAGDPLEPRGVKIPKPGPWASPAMLPQVLLKGGEHALPGESVRHLLTVLALATPEYPYPGIDAVAAACDRASLARFSRALFQLWLSVGAPAKESWALTQLAHFAEDETVWMLAPLIREWPGQSQHKRAVSGLAVLGAIGSEEALRAIQVIADRVKFKALKEEAGRQITRIAADLGLSREQLADRLVPDFGLGEEAALVLDYGPRRFTVAFDEALKPFVTDEAGKPRKTLPKPGAKDDPQLAGDAYQRFTALKKELRAVAADQIARLEAAMASGRTWPFEEFRRFFAEHALTRHLARRLVWIAEVGDARSGGTRFGFRIAEDGTFSDVEEDTVDLPADAVIRVAHPVHLGDQVGAWAEILADYEILQPFDQLDRPVLAFTDDELATGRLTRFEGATVETGRILGMTKRGWQRAAPEDAGVEPGIAYPLPGGGYVTAALEPGIWVGAVGEVPEQTLTSVQLTDTERYWWSERDADRSFPKQIDEVAAAEILGSLARLTGRS</sequence>
<name>A0A6L5GGY0_9ACTN</name>
<reference evidence="2 3" key="1">
    <citation type="submission" date="2019-10" db="EMBL/GenBank/DDBJ databases">
        <title>Glycomyces albidus sp. nov., a novel actinomycete isolated from rhizosphere soil of wheat (Triticum aestivum L.).</title>
        <authorList>
            <person name="Qian L."/>
        </authorList>
    </citation>
    <scope>NUCLEOTIDE SEQUENCE [LARGE SCALE GENOMIC DNA]</scope>
    <source>
        <strain evidence="2 3">NEAU-7082</strain>
    </source>
</reference>
<dbReference type="Pfam" id="PF13569">
    <property type="entry name" value="DUF4132"/>
    <property type="match status" value="1"/>
</dbReference>
<dbReference type="Proteomes" id="UP000477750">
    <property type="component" value="Unassembled WGS sequence"/>
</dbReference>